<dbReference type="EMBL" id="JAVRRG010000123">
    <property type="protein sequence ID" value="KAK5083246.1"/>
    <property type="molecule type" value="Genomic_DNA"/>
</dbReference>
<accession>A0ABR0K1N9</accession>
<gene>
    <name evidence="2" type="ORF">LTR24_007808</name>
</gene>
<protein>
    <recommendedName>
        <fullName evidence="4">F-box protein</fullName>
    </recommendedName>
</protein>
<dbReference type="Proteomes" id="UP001345013">
    <property type="component" value="Unassembled WGS sequence"/>
</dbReference>
<feature type="compositionally biased region" description="Acidic residues" evidence="1">
    <location>
        <begin position="555"/>
        <end position="570"/>
    </location>
</feature>
<evidence type="ECO:0008006" key="4">
    <source>
        <dbReference type="Google" id="ProtNLM"/>
    </source>
</evidence>
<evidence type="ECO:0000313" key="3">
    <source>
        <dbReference type="Proteomes" id="UP001345013"/>
    </source>
</evidence>
<feature type="region of interest" description="Disordered" evidence="1">
    <location>
        <begin position="554"/>
        <end position="594"/>
    </location>
</feature>
<feature type="compositionally biased region" description="Polar residues" evidence="1">
    <location>
        <begin position="1"/>
        <end position="11"/>
    </location>
</feature>
<evidence type="ECO:0000256" key="1">
    <source>
        <dbReference type="SAM" id="MobiDB-lite"/>
    </source>
</evidence>
<reference evidence="2 3" key="1">
    <citation type="submission" date="2023-08" db="EMBL/GenBank/DDBJ databases">
        <title>Black Yeasts Isolated from many extreme environments.</title>
        <authorList>
            <person name="Coleine C."/>
            <person name="Stajich J.E."/>
            <person name="Selbmann L."/>
        </authorList>
    </citation>
    <scope>NUCLEOTIDE SEQUENCE [LARGE SCALE GENOMIC DNA]</scope>
    <source>
        <strain evidence="2 3">CCFEE 5885</strain>
    </source>
</reference>
<dbReference type="Gene3D" id="3.80.10.10">
    <property type="entry name" value="Ribonuclease Inhibitor"/>
    <property type="match status" value="1"/>
</dbReference>
<organism evidence="2 3">
    <name type="scientific">Lithohypha guttulata</name>
    <dbReference type="NCBI Taxonomy" id="1690604"/>
    <lineage>
        <taxon>Eukaryota</taxon>
        <taxon>Fungi</taxon>
        <taxon>Dikarya</taxon>
        <taxon>Ascomycota</taxon>
        <taxon>Pezizomycotina</taxon>
        <taxon>Eurotiomycetes</taxon>
        <taxon>Chaetothyriomycetidae</taxon>
        <taxon>Chaetothyriales</taxon>
        <taxon>Trichomeriaceae</taxon>
        <taxon>Lithohypha</taxon>
    </lineage>
</organism>
<proteinExistence type="predicted"/>
<evidence type="ECO:0000313" key="2">
    <source>
        <dbReference type="EMBL" id="KAK5083246.1"/>
    </source>
</evidence>
<comment type="caution">
    <text evidence="2">The sequence shown here is derived from an EMBL/GenBank/DDBJ whole genome shotgun (WGS) entry which is preliminary data.</text>
</comment>
<keyword evidence="3" id="KW-1185">Reference proteome</keyword>
<feature type="region of interest" description="Disordered" evidence="1">
    <location>
        <begin position="1"/>
        <end position="20"/>
    </location>
</feature>
<sequence>MMERTTSSSGGQLPGHKQPTAIQLKSSAAQDNMQPSLIKLGRDILIMVFDLLQETSAGSLQAVASVSTEFYHLAEHSRHRHLTLDLEPSTIEASLNRLHHLEKQELLAAVRFLDVSNPGEFLFKHRECKNIDQHSECMNSISTLIPRMTGLRDVCWNFLPYRVGAVSIQITVLEALRFHHRVRLHAMVDTSFSPNYDGPYGQGRLKRDIECPSATDCLKATRRLKRILLSAPNIRSVSLNISRRRSHECECEYYGFGFEGDEKLPPLEELVVSEYPWGDESGLMLSSFSGGLRKTGYPGKGSEMDYWAESFDWSRLKRLETSYIALALRMMPKLTSLKEVNFSGSRSNDAILRFYQQCPAALEAIAAEGLQSITLDGLLKYSRSLRKLQLHTCESREGKWAETALDAASLRSIRDGCPLIEQLLVDVPRDGDWPWDVLNVLASFPRLRHLTLCFELGLHCKDDPVKPYVTFATADTLYTYLRSRSPKQPSILSHLHIYSGAPPPLKATGFLALEAYWPIHNSTEFICTLSKRDDEAARGVFHVECPKLPKGVLPSEDESLLGDDSDEDEKDAWQVAHQGPTPVSKWLARRRPTW</sequence>
<dbReference type="InterPro" id="IPR032675">
    <property type="entry name" value="LRR_dom_sf"/>
</dbReference>
<dbReference type="SUPFAM" id="SSF52047">
    <property type="entry name" value="RNI-like"/>
    <property type="match status" value="1"/>
</dbReference>
<name>A0ABR0K1N9_9EURO</name>